<keyword evidence="4" id="KW-0732">Signal</keyword>
<accession>Q52584</accession>
<dbReference type="InterPro" id="IPR006665">
    <property type="entry name" value="OmpA-like"/>
</dbReference>
<dbReference type="EMBL" id="U16024">
    <property type="protein sequence ID" value="AAA50841.1"/>
    <property type="molecule type" value="Genomic_DNA"/>
</dbReference>
<feature type="signal peptide" evidence="4">
    <location>
        <begin position="1"/>
        <end position="21"/>
    </location>
</feature>
<organism evidence="6">
    <name type="scientific">Pseudomonas tolaasii</name>
    <dbReference type="NCBI Taxonomy" id="29442"/>
    <lineage>
        <taxon>Bacteria</taxon>
        <taxon>Pseudomonadati</taxon>
        <taxon>Pseudomonadota</taxon>
        <taxon>Gammaproteobacteria</taxon>
        <taxon>Pseudomonadales</taxon>
        <taxon>Pseudomonadaceae</taxon>
        <taxon>Pseudomonas</taxon>
    </lineage>
</organism>
<feature type="domain" description="OmpA-like" evidence="5">
    <location>
        <begin position="43"/>
        <end position="163"/>
    </location>
</feature>
<dbReference type="InterPro" id="IPR006664">
    <property type="entry name" value="OMP_bac"/>
</dbReference>
<feature type="non-terminal residue" evidence="6">
    <location>
        <position position="1"/>
    </location>
</feature>
<dbReference type="PROSITE" id="PS51123">
    <property type="entry name" value="OMPA_2"/>
    <property type="match status" value="1"/>
</dbReference>
<dbReference type="AlphaFoldDB" id="Q52584"/>
<evidence type="ECO:0000256" key="3">
    <source>
        <dbReference type="PROSITE-ProRule" id="PRU00473"/>
    </source>
</evidence>
<feature type="chain" id="PRO_5004247996" evidence="4">
    <location>
        <begin position="22"/>
        <end position="163"/>
    </location>
</feature>
<evidence type="ECO:0000313" key="6">
    <source>
        <dbReference type="EMBL" id="AAA50841.1"/>
    </source>
</evidence>
<protein>
    <submittedName>
        <fullName evidence="6">Tolaasin-resistance</fullName>
    </submittedName>
</protein>
<keyword evidence="2 3" id="KW-0472">Membrane</keyword>
<name>Q52584_PSETO</name>
<proteinExistence type="predicted"/>
<reference evidence="6" key="1">
    <citation type="submission" date="1994-10" db="EMBL/GenBank/DDBJ databases">
        <title>A locus involved in the self protection mechanism of Pseudomonas tolaasii to the lipodepsipeptide toxin tolaasin.</title>
        <authorList>
            <person name="Hutchison M.L."/>
            <person name="Johnstone K."/>
        </authorList>
    </citation>
    <scope>NUCLEOTIDE SEQUENCE</scope>
    <source>
        <strain evidence="6">1116S</strain>
    </source>
</reference>
<evidence type="ECO:0000256" key="2">
    <source>
        <dbReference type="ARBA" id="ARBA00023136"/>
    </source>
</evidence>
<dbReference type="SUPFAM" id="SSF103088">
    <property type="entry name" value="OmpA-like"/>
    <property type="match status" value="1"/>
</dbReference>
<evidence type="ECO:0000256" key="1">
    <source>
        <dbReference type="ARBA" id="ARBA00004370"/>
    </source>
</evidence>
<dbReference type="GO" id="GO:0016020">
    <property type="term" value="C:membrane"/>
    <property type="evidence" value="ECO:0007669"/>
    <property type="project" value="UniProtKB-SubCell"/>
</dbReference>
<dbReference type="InterPro" id="IPR036737">
    <property type="entry name" value="OmpA-like_sf"/>
</dbReference>
<dbReference type="PRINTS" id="PR01021">
    <property type="entry name" value="OMPADOMAIN"/>
</dbReference>
<comment type="subcellular location">
    <subcellularLocation>
        <location evidence="1">Membrane</location>
    </subcellularLocation>
</comment>
<dbReference type="Gene3D" id="3.30.1330.60">
    <property type="entry name" value="OmpA-like domain"/>
    <property type="match status" value="1"/>
</dbReference>
<sequence>VPYNKFFVKSLLVAGSVAALAACSSRNNDAAGNGAANTFGEYSVANLGQRYNNVYFGYNKYNLNEGFVNLLNAGHAAYLDANPAGLVLVGGNNDENENPEYNIALEERAADVLKGYVAGKGKGVDAGLLGNVSNGEELPAVLGHDEAACSKNRRAVLACCSSI</sequence>
<evidence type="ECO:0000259" key="5">
    <source>
        <dbReference type="PROSITE" id="PS51123"/>
    </source>
</evidence>
<evidence type="ECO:0000256" key="4">
    <source>
        <dbReference type="SAM" id="SignalP"/>
    </source>
</evidence>